<keyword evidence="2" id="KW-1185">Reference proteome</keyword>
<dbReference type="Gene3D" id="3.10.620.30">
    <property type="match status" value="1"/>
</dbReference>
<protein>
    <recommendedName>
        <fullName evidence="3">Transglutaminase-like domain-containing protein</fullName>
    </recommendedName>
</protein>
<organism evidence="1 2">
    <name type="scientific">Mucilaginibacter hurinus</name>
    <dbReference type="NCBI Taxonomy" id="2201324"/>
    <lineage>
        <taxon>Bacteria</taxon>
        <taxon>Pseudomonadati</taxon>
        <taxon>Bacteroidota</taxon>
        <taxon>Sphingobacteriia</taxon>
        <taxon>Sphingobacteriales</taxon>
        <taxon>Sphingobacteriaceae</taxon>
        <taxon>Mucilaginibacter</taxon>
    </lineage>
</organism>
<gene>
    <name evidence="1" type="ORF">DJ568_02505</name>
</gene>
<reference evidence="1 2" key="1">
    <citation type="submission" date="2018-05" db="EMBL/GenBank/DDBJ databases">
        <title>Mucilaginibacter hurinus sp. nov., isolated from briquette warehouse soil.</title>
        <authorList>
            <person name="Choi L."/>
        </authorList>
    </citation>
    <scope>NUCLEOTIDE SEQUENCE [LARGE SCALE GENOMIC DNA]</scope>
    <source>
        <strain evidence="1 2">ZR32</strain>
    </source>
</reference>
<dbReference type="Proteomes" id="UP000253209">
    <property type="component" value="Unassembled WGS sequence"/>
</dbReference>
<dbReference type="OrthoDB" id="98874at2"/>
<sequence length="285" mass="32526">MSSDVDNLQSISFTLMSIKPKYGIEQTGADTWPKVGGRLNDEEDFGKQFKKKLATEEVLIGKAKELPNDDKKIAYLFNEVKNTLKWNGVDRWYTNDGVVKAWTNKSGNSTEINLILYRLLKQAGVKAYPMVVSTRDHGKVNPFNPLLGQFNRAVVYIPVDSTKHYVLDATSKYNLYNEIPDNLLNSSGLYIDKEMERYDLIFLKNDAPVRQMVYTKAEVKPDGKMTGVTQISSFSYNKINRTSKYKGDGEEKFIEYLRNNDNNLKITALKCENADADSLPRLYKI</sequence>
<dbReference type="AlphaFoldDB" id="A0A367GUJ6"/>
<evidence type="ECO:0000313" key="1">
    <source>
        <dbReference type="EMBL" id="RCH56745.1"/>
    </source>
</evidence>
<accession>A0A367GUJ6</accession>
<dbReference type="EMBL" id="QGDC01000001">
    <property type="protein sequence ID" value="RCH56745.1"/>
    <property type="molecule type" value="Genomic_DNA"/>
</dbReference>
<proteinExistence type="predicted"/>
<name>A0A367GUJ6_9SPHI</name>
<evidence type="ECO:0008006" key="3">
    <source>
        <dbReference type="Google" id="ProtNLM"/>
    </source>
</evidence>
<comment type="caution">
    <text evidence="1">The sequence shown here is derived from an EMBL/GenBank/DDBJ whole genome shotgun (WGS) entry which is preliminary data.</text>
</comment>
<dbReference type="RefSeq" id="WP_114003642.1">
    <property type="nucleotide sequence ID" value="NZ_QGDC01000001.1"/>
</dbReference>
<evidence type="ECO:0000313" key="2">
    <source>
        <dbReference type="Proteomes" id="UP000253209"/>
    </source>
</evidence>